<feature type="compositionally biased region" description="Basic and acidic residues" evidence="1">
    <location>
        <begin position="1"/>
        <end position="11"/>
    </location>
</feature>
<evidence type="ECO:0000259" key="2">
    <source>
        <dbReference type="Pfam" id="PF03435"/>
    </source>
</evidence>
<keyword evidence="4" id="KW-0560">Oxidoreductase</keyword>
<gene>
    <name evidence="4" type="ORF">DESPIGER_1924</name>
</gene>
<proteinExistence type="predicted"/>
<dbReference type="EMBL" id="LT630450">
    <property type="protein sequence ID" value="SFV73749.1"/>
    <property type="molecule type" value="Genomic_DNA"/>
</dbReference>
<dbReference type="PANTHER" id="PTHR43796">
    <property type="entry name" value="CARBOXYNORSPERMIDINE SYNTHASE"/>
    <property type="match status" value="1"/>
</dbReference>
<organism evidence="4 5">
    <name type="scientific">Desulfovibrio piger</name>
    <dbReference type="NCBI Taxonomy" id="901"/>
    <lineage>
        <taxon>Bacteria</taxon>
        <taxon>Pseudomonadati</taxon>
        <taxon>Thermodesulfobacteriota</taxon>
        <taxon>Desulfovibrionia</taxon>
        <taxon>Desulfovibrionales</taxon>
        <taxon>Desulfovibrionaceae</taxon>
        <taxon>Desulfovibrio</taxon>
    </lineage>
</organism>
<feature type="domain" description="Saccharopine dehydrogenase NADP binding" evidence="2">
    <location>
        <begin position="136"/>
        <end position="271"/>
    </location>
</feature>
<evidence type="ECO:0000259" key="3">
    <source>
        <dbReference type="Pfam" id="PF16653"/>
    </source>
</evidence>
<evidence type="ECO:0000313" key="4">
    <source>
        <dbReference type="EMBL" id="SFV73749.1"/>
    </source>
</evidence>
<feature type="compositionally biased region" description="Low complexity" evidence="1">
    <location>
        <begin position="28"/>
        <end position="39"/>
    </location>
</feature>
<evidence type="ECO:0000313" key="5">
    <source>
        <dbReference type="Proteomes" id="UP000186323"/>
    </source>
</evidence>
<dbReference type="AlphaFoldDB" id="A0A1K1LGA9"/>
<feature type="compositionally biased region" description="Low complexity" evidence="1">
    <location>
        <begin position="74"/>
        <end position="92"/>
    </location>
</feature>
<feature type="domain" description="Saccharopine dehydrogenase-like C-terminal" evidence="3">
    <location>
        <begin position="275"/>
        <end position="523"/>
    </location>
</feature>
<dbReference type="SUPFAM" id="SSF51735">
    <property type="entry name" value="NAD(P)-binding Rossmann-fold domains"/>
    <property type="match status" value="1"/>
</dbReference>
<dbReference type="GO" id="GO:0016491">
    <property type="term" value="F:oxidoreductase activity"/>
    <property type="evidence" value="ECO:0007669"/>
    <property type="project" value="UniProtKB-KW"/>
</dbReference>
<dbReference type="EC" id="1.1.1.-" evidence="4"/>
<sequence length="532" mass="58467">MPSRTMRDGRPQRRGLAATAFSHCRRYGTTPAATGADGARLSSPARHRQDGQRSQQAGMLGMACPRLPGPAPGTRPARAAPESPGKAKAARPAGALPLPFTFLPLWAMEGMTACSGGPHFINHGQTDSKGEIMADILIIGAGGVGSVVAHKCAQVAKEGAFGKITLASRTLSRCDEIARSVKARLGVDIATAQVDADNVPELCALIRQVKPHTVLNIALPYQDLHIMDACLECGVHYLDTANYEPLDTAKFEYKWQWAYQERFRQAGLTALLGSGFDPGVTNVFSAWVMKHELDEVHVLDIIDCNAGDHGQPFATNFNPEINIREVTARGRYWERGEWVETDPLSWSMTYDFPDGIGPKKCFLMYHEELESLVQNLKGLKRARFWMTFSENYLNHLKVLGNVGMTRIDPVRFQGQDIVPIQFLRALLPDPASLGPLTRGKTCIGNVMRGIKDGKEKAVYIYNICDHEACYAEVGSQAISYTTGVPAMIGAKMMVSGQWLKPGVWNMEQFDPDPFMADLNAYGLPWQCVEVKD</sequence>
<dbReference type="PANTHER" id="PTHR43796:SF2">
    <property type="entry name" value="CARBOXYNORSPERMIDINE SYNTHASE"/>
    <property type="match status" value="1"/>
</dbReference>
<dbReference type="Pfam" id="PF16653">
    <property type="entry name" value="Sacchrp_dh_C"/>
    <property type="match status" value="1"/>
</dbReference>
<dbReference type="Gene3D" id="3.30.360.10">
    <property type="entry name" value="Dihydrodipicolinate Reductase, domain 2"/>
    <property type="match status" value="1"/>
</dbReference>
<evidence type="ECO:0000256" key="1">
    <source>
        <dbReference type="SAM" id="MobiDB-lite"/>
    </source>
</evidence>
<name>A0A1K1LGA9_9BACT</name>
<dbReference type="InterPro" id="IPR005097">
    <property type="entry name" value="Sacchrp_dh_NADP-bd"/>
</dbReference>
<feature type="region of interest" description="Disordered" evidence="1">
    <location>
        <begin position="1"/>
        <end position="92"/>
    </location>
</feature>
<dbReference type="Gene3D" id="3.40.50.720">
    <property type="entry name" value="NAD(P)-binding Rossmann-like Domain"/>
    <property type="match status" value="1"/>
</dbReference>
<reference evidence="5" key="1">
    <citation type="submission" date="2016-10" db="EMBL/GenBank/DDBJ databases">
        <authorList>
            <person name="Wegmann U."/>
        </authorList>
    </citation>
    <scope>NUCLEOTIDE SEQUENCE [LARGE SCALE GENOMIC DNA]</scope>
</reference>
<keyword evidence="5" id="KW-1185">Reference proteome</keyword>
<dbReference type="Pfam" id="PF03435">
    <property type="entry name" value="Sacchrp_dh_NADP"/>
    <property type="match status" value="1"/>
</dbReference>
<dbReference type="InterPro" id="IPR036291">
    <property type="entry name" value="NAD(P)-bd_dom_sf"/>
</dbReference>
<accession>A0A1K1LGA9</accession>
<dbReference type="InterPro" id="IPR032095">
    <property type="entry name" value="Sacchrp_dh-like_C"/>
</dbReference>
<dbReference type="KEGG" id="dpg:DESPIGER_1924"/>
<dbReference type="Proteomes" id="UP000186323">
    <property type="component" value="Chromosome I"/>
</dbReference>
<protein>
    <submittedName>
        <fullName evidence="4">Carboxynorspermidine dehydrogenase, putative</fullName>
        <ecNumber evidence="4">1.1.1.-</ecNumber>
    </submittedName>
</protein>